<organism evidence="1 2">
    <name type="scientific">Thiorhodococcus mannitoliphagus</name>
    <dbReference type="NCBI Taxonomy" id="329406"/>
    <lineage>
        <taxon>Bacteria</taxon>
        <taxon>Pseudomonadati</taxon>
        <taxon>Pseudomonadota</taxon>
        <taxon>Gammaproteobacteria</taxon>
        <taxon>Chromatiales</taxon>
        <taxon>Chromatiaceae</taxon>
        <taxon>Thiorhodococcus</taxon>
    </lineage>
</organism>
<reference evidence="2" key="1">
    <citation type="journal article" date="2020" name="Microbiol. Resour. Announc.">
        <title>Draft Genome Sequences of Thiorhodococcus mannitoliphagus and Thiorhodococcus minor, Purple Sulfur Photosynthetic Bacteria in the Gammaproteobacterial Family Chromatiaceae.</title>
        <authorList>
            <person name="Aviles F.A."/>
            <person name="Meyer T.E."/>
            <person name="Kyndt J.A."/>
        </authorList>
    </citation>
    <scope>NUCLEOTIDE SEQUENCE [LARGE SCALE GENOMIC DNA]</scope>
    <source>
        <strain evidence="2">DSM 18266</strain>
    </source>
</reference>
<name>A0A6P1E246_9GAMM</name>
<dbReference type="EMBL" id="JAAIJR010000475">
    <property type="protein sequence ID" value="NEX23939.1"/>
    <property type="molecule type" value="Genomic_DNA"/>
</dbReference>
<evidence type="ECO:0000313" key="2">
    <source>
        <dbReference type="Proteomes" id="UP000471640"/>
    </source>
</evidence>
<evidence type="ECO:0000313" key="1">
    <source>
        <dbReference type="EMBL" id="NEX23939.1"/>
    </source>
</evidence>
<dbReference type="AlphaFoldDB" id="A0A6P1E246"/>
<sequence>PPPEFGSEIRTDFIAAMGRLEDVFVIILNVDHVLSIQELAALRRLSEREEAAHAGPETDV</sequence>
<gene>
    <name evidence="1" type="ORF">G3480_27460</name>
</gene>
<dbReference type="Proteomes" id="UP000471640">
    <property type="component" value="Unassembled WGS sequence"/>
</dbReference>
<comment type="caution">
    <text evidence="1">The sequence shown here is derived from an EMBL/GenBank/DDBJ whole genome shotgun (WGS) entry which is preliminary data.</text>
</comment>
<proteinExistence type="predicted"/>
<keyword evidence="2" id="KW-1185">Reference proteome</keyword>
<reference evidence="1 2" key="2">
    <citation type="submission" date="2020-02" db="EMBL/GenBank/DDBJ databases">
        <title>Genome sequences of Thiorhodococcus mannitoliphagus and Thiorhodococcus minor, purple sulfur photosynthetic bacteria in the gammaproteobacterial family, Chromatiaceae.</title>
        <authorList>
            <person name="Aviles F.A."/>
            <person name="Meyer T.E."/>
            <person name="Kyndt J.A."/>
        </authorList>
    </citation>
    <scope>NUCLEOTIDE SEQUENCE [LARGE SCALE GENOMIC DNA]</scope>
    <source>
        <strain evidence="1 2">DSM 18266</strain>
    </source>
</reference>
<accession>A0A6P1E246</accession>
<protein>
    <submittedName>
        <fullName evidence="1">Chemotaxis protein CheW</fullName>
    </submittedName>
</protein>
<feature type="non-terminal residue" evidence="1">
    <location>
        <position position="1"/>
    </location>
</feature>